<comment type="caution">
    <text evidence="1">The sequence shown here is derived from an EMBL/GenBank/DDBJ whole genome shotgun (WGS) entry which is preliminary data.</text>
</comment>
<accession>A0A8S1P828</accession>
<evidence type="ECO:0000313" key="2">
    <source>
        <dbReference type="Proteomes" id="UP000692954"/>
    </source>
</evidence>
<gene>
    <name evidence="1" type="ORF">PSON_ATCC_30995.1.T0710212</name>
</gene>
<sequence length="116" mass="13800">MINSNKNIANLHHKLSSKYSPIVVQNNMMQDKPHPKFNNIDITFAKIYIQLLFPQTDERYSISVYLLSSPKQLTIVHHDLYYYTKQQSRLRISIRYSKYTRSQCHLYQLCSCLKIS</sequence>
<proteinExistence type="predicted"/>
<dbReference type="AlphaFoldDB" id="A0A8S1P828"/>
<name>A0A8S1P828_9CILI</name>
<protein>
    <submittedName>
        <fullName evidence="1">Uncharacterized protein</fullName>
    </submittedName>
</protein>
<reference evidence="1" key="1">
    <citation type="submission" date="2021-01" db="EMBL/GenBank/DDBJ databases">
        <authorList>
            <consortium name="Genoscope - CEA"/>
            <person name="William W."/>
        </authorList>
    </citation>
    <scope>NUCLEOTIDE SEQUENCE</scope>
</reference>
<keyword evidence="2" id="KW-1185">Reference proteome</keyword>
<organism evidence="1 2">
    <name type="scientific">Paramecium sonneborni</name>
    <dbReference type="NCBI Taxonomy" id="65129"/>
    <lineage>
        <taxon>Eukaryota</taxon>
        <taxon>Sar</taxon>
        <taxon>Alveolata</taxon>
        <taxon>Ciliophora</taxon>
        <taxon>Intramacronucleata</taxon>
        <taxon>Oligohymenophorea</taxon>
        <taxon>Peniculida</taxon>
        <taxon>Parameciidae</taxon>
        <taxon>Paramecium</taxon>
    </lineage>
</organism>
<dbReference type="Proteomes" id="UP000692954">
    <property type="component" value="Unassembled WGS sequence"/>
</dbReference>
<evidence type="ECO:0000313" key="1">
    <source>
        <dbReference type="EMBL" id="CAD8099230.1"/>
    </source>
</evidence>
<dbReference type="EMBL" id="CAJJDN010000071">
    <property type="protein sequence ID" value="CAD8099230.1"/>
    <property type="molecule type" value="Genomic_DNA"/>
</dbReference>